<dbReference type="AlphaFoldDB" id="X1LG28"/>
<reference evidence="1" key="1">
    <citation type="journal article" date="2014" name="Front. Microbiol.">
        <title>High frequency of phylogenetically diverse reductive dehalogenase-homologous genes in deep subseafloor sedimentary metagenomes.</title>
        <authorList>
            <person name="Kawai M."/>
            <person name="Futagami T."/>
            <person name="Toyoda A."/>
            <person name="Takaki Y."/>
            <person name="Nishi S."/>
            <person name="Hori S."/>
            <person name="Arai W."/>
            <person name="Tsubouchi T."/>
            <person name="Morono Y."/>
            <person name="Uchiyama I."/>
            <person name="Ito T."/>
            <person name="Fujiyama A."/>
            <person name="Inagaki F."/>
            <person name="Takami H."/>
        </authorList>
    </citation>
    <scope>NUCLEOTIDE SEQUENCE</scope>
    <source>
        <strain evidence="1">Expedition CK06-06</strain>
    </source>
</reference>
<evidence type="ECO:0000313" key="1">
    <source>
        <dbReference type="EMBL" id="GAI04811.1"/>
    </source>
</evidence>
<feature type="non-terminal residue" evidence="1">
    <location>
        <position position="1"/>
    </location>
</feature>
<organism evidence="1">
    <name type="scientific">marine sediment metagenome</name>
    <dbReference type="NCBI Taxonomy" id="412755"/>
    <lineage>
        <taxon>unclassified sequences</taxon>
        <taxon>metagenomes</taxon>
        <taxon>ecological metagenomes</taxon>
    </lineage>
</organism>
<gene>
    <name evidence="1" type="ORF">S06H3_23155</name>
</gene>
<dbReference type="GO" id="GO:0015562">
    <property type="term" value="F:efflux transmembrane transporter activity"/>
    <property type="evidence" value="ECO:0007669"/>
    <property type="project" value="InterPro"/>
</dbReference>
<evidence type="ECO:0008006" key="2">
    <source>
        <dbReference type="Google" id="ProtNLM"/>
    </source>
</evidence>
<name>X1LG28_9ZZZZ</name>
<dbReference type="SUPFAM" id="SSF56954">
    <property type="entry name" value="Outer membrane efflux proteins (OEP)"/>
    <property type="match status" value="1"/>
</dbReference>
<dbReference type="Gene3D" id="1.20.1600.10">
    <property type="entry name" value="Outer membrane efflux proteins (OEP)"/>
    <property type="match status" value="1"/>
</dbReference>
<dbReference type="EMBL" id="BARV01012529">
    <property type="protein sequence ID" value="GAI04811.1"/>
    <property type="molecule type" value="Genomic_DNA"/>
</dbReference>
<protein>
    <recommendedName>
        <fullName evidence="2">Outer membrane efflux protein</fullName>
    </recommendedName>
</protein>
<proteinExistence type="predicted"/>
<comment type="caution">
    <text evidence="1">The sequence shown here is derived from an EMBL/GenBank/DDBJ whole genome shotgun (WGS) entry which is preliminary data.</text>
</comment>
<sequence length="43" mass="4826">GMLTNLELMDTEFALTVAETNYLQALSDYLIAKARYEKAIGKD</sequence>
<accession>X1LG28</accession>